<accession>A0A6U4IW91</accession>
<dbReference type="InterPro" id="IPR007271">
    <property type="entry name" value="Nuc_sug_transpt"/>
</dbReference>
<evidence type="ECO:0000256" key="2">
    <source>
        <dbReference type="ARBA" id="ARBA00022692"/>
    </source>
</evidence>
<dbReference type="Pfam" id="PF04142">
    <property type="entry name" value="Nuc_sug_transp"/>
    <property type="match status" value="1"/>
</dbReference>
<evidence type="ECO:0000256" key="5">
    <source>
        <dbReference type="SAM" id="Phobius"/>
    </source>
</evidence>
<dbReference type="InterPro" id="IPR037185">
    <property type="entry name" value="EmrE-like"/>
</dbReference>
<feature type="transmembrane region" description="Helical" evidence="5">
    <location>
        <begin position="109"/>
        <end position="130"/>
    </location>
</feature>
<keyword evidence="2 5" id="KW-0812">Transmembrane</keyword>
<dbReference type="EMBL" id="HBGJ01035279">
    <property type="protein sequence ID" value="CAD9263947.1"/>
    <property type="molecule type" value="Transcribed_RNA"/>
</dbReference>
<keyword evidence="3 5" id="KW-1133">Transmembrane helix</keyword>
<evidence type="ECO:0000256" key="3">
    <source>
        <dbReference type="ARBA" id="ARBA00022989"/>
    </source>
</evidence>
<sequence length="349" mass="38163">MGGPTQINAHLRTIALVTLVLQNTALVICMRLSRTTEGPVYYASTAVATMEVMKFMVCVGFVVNERGWGGLYRAIAGRPGDILRLAVPSLLYTVQNNLLYFALSNLDAAIYQVSYQIKILTTALFSVFMLNRHISRTKWLALLVLTAGVAAVQLAPQKEKAAAVHHGEEEKVQSPFLGFIAVVLASVTSGFCGVYFEKIIKGSSETLWARNVQMGITSVVLAFFSVASKDGAAVWEHGFFHGYTGVVWSVVFLQALGGLTVAMVTKYANTILKCFATSISIICISIVSVFMFDLQINTLFVAGSMLVTVSVFLYNESLGDVARIFVKPKEKDEEIPDDEKARLYVDARV</sequence>
<name>A0A6U4IW91_9STRA</name>
<dbReference type="AlphaFoldDB" id="A0A6U4IW91"/>
<reference evidence="7" key="1">
    <citation type="submission" date="2021-01" db="EMBL/GenBank/DDBJ databases">
        <authorList>
            <person name="Corre E."/>
            <person name="Pelletier E."/>
            <person name="Niang G."/>
            <person name="Scheremetjew M."/>
            <person name="Finn R."/>
            <person name="Kale V."/>
            <person name="Holt S."/>
            <person name="Cochrane G."/>
            <person name="Meng A."/>
            <person name="Brown T."/>
            <person name="Cohen L."/>
        </authorList>
    </citation>
    <scope>NUCLEOTIDE SEQUENCE</scope>
    <source>
        <strain evidence="7">CCMP2877</strain>
    </source>
</reference>
<dbReference type="EMBL" id="HBGJ01035282">
    <property type="protein sequence ID" value="CAD9263949.1"/>
    <property type="molecule type" value="Transcribed_RNA"/>
</dbReference>
<dbReference type="PANTHER" id="PTHR10231">
    <property type="entry name" value="NUCLEOTIDE-SUGAR TRANSMEMBRANE TRANSPORTER"/>
    <property type="match status" value="1"/>
</dbReference>
<dbReference type="SUPFAM" id="SSF103481">
    <property type="entry name" value="Multidrug resistance efflux transporter EmrE"/>
    <property type="match status" value="1"/>
</dbReference>
<feature type="transmembrane region" description="Helical" evidence="5">
    <location>
        <begin position="208"/>
        <end position="226"/>
    </location>
</feature>
<evidence type="ECO:0008006" key="8">
    <source>
        <dbReference type="Google" id="ProtNLM"/>
    </source>
</evidence>
<dbReference type="GO" id="GO:0000139">
    <property type="term" value="C:Golgi membrane"/>
    <property type="evidence" value="ECO:0007669"/>
    <property type="project" value="InterPro"/>
</dbReference>
<protein>
    <recommendedName>
        <fullName evidence="8">Sugar phosphate transporter domain-containing protein</fullName>
    </recommendedName>
</protein>
<comment type="subcellular location">
    <subcellularLocation>
        <location evidence="1">Membrane</location>
        <topology evidence="1">Multi-pass membrane protein</topology>
    </subcellularLocation>
</comment>
<evidence type="ECO:0000313" key="6">
    <source>
        <dbReference type="EMBL" id="CAD9263947.1"/>
    </source>
</evidence>
<feature type="transmembrane region" description="Helical" evidence="5">
    <location>
        <begin position="176"/>
        <end position="196"/>
    </location>
</feature>
<feature type="transmembrane region" description="Helical" evidence="5">
    <location>
        <begin position="139"/>
        <end position="156"/>
    </location>
</feature>
<feature type="transmembrane region" description="Helical" evidence="5">
    <location>
        <begin position="271"/>
        <end position="292"/>
    </location>
</feature>
<feature type="transmembrane region" description="Helical" evidence="5">
    <location>
        <begin position="12"/>
        <end position="33"/>
    </location>
</feature>
<feature type="transmembrane region" description="Helical" evidence="5">
    <location>
        <begin position="39"/>
        <end position="62"/>
    </location>
</feature>
<dbReference type="NCBIfam" id="TIGR00803">
    <property type="entry name" value="nst"/>
    <property type="match status" value="1"/>
</dbReference>
<evidence type="ECO:0000256" key="4">
    <source>
        <dbReference type="ARBA" id="ARBA00023136"/>
    </source>
</evidence>
<evidence type="ECO:0000256" key="1">
    <source>
        <dbReference type="ARBA" id="ARBA00004141"/>
    </source>
</evidence>
<feature type="transmembrane region" description="Helical" evidence="5">
    <location>
        <begin position="298"/>
        <end position="315"/>
    </location>
</feature>
<evidence type="ECO:0000313" key="7">
    <source>
        <dbReference type="EMBL" id="CAD9263949.1"/>
    </source>
</evidence>
<keyword evidence="4 5" id="KW-0472">Membrane</keyword>
<proteinExistence type="predicted"/>
<organism evidence="7">
    <name type="scientific">Phaeomonas parva</name>
    <dbReference type="NCBI Taxonomy" id="124430"/>
    <lineage>
        <taxon>Eukaryota</taxon>
        <taxon>Sar</taxon>
        <taxon>Stramenopiles</taxon>
        <taxon>Ochrophyta</taxon>
        <taxon>Pinguiophyceae</taxon>
        <taxon>Pinguiochrysidales</taxon>
        <taxon>Pinguiochrysidaceae</taxon>
        <taxon>Phaeomonas</taxon>
    </lineage>
</organism>
<feature type="transmembrane region" description="Helical" evidence="5">
    <location>
        <begin position="246"/>
        <end position="264"/>
    </location>
</feature>
<dbReference type="GO" id="GO:0015165">
    <property type="term" value="F:pyrimidine nucleotide-sugar transmembrane transporter activity"/>
    <property type="evidence" value="ECO:0007669"/>
    <property type="project" value="InterPro"/>
</dbReference>
<gene>
    <name evidence="6" type="ORF">PPAR1163_LOCUS22333</name>
    <name evidence="7" type="ORF">PPAR1163_LOCUS22335</name>
</gene>
<dbReference type="PIRSF" id="PIRSF005799">
    <property type="entry name" value="UDP-gal_transpt"/>
    <property type="match status" value="1"/>
</dbReference>